<feature type="transmembrane region" description="Helical" evidence="1">
    <location>
        <begin position="35"/>
        <end position="64"/>
    </location>
</feature>
<keyword evidence="1" id="KW-0812">Transmembrane</keyword>
<evidence type="ECO:0000313" key="3">
    <source>
        <dbReference type="Proteomes" id="UP001429564"/>
    </source>
</evidence>
<proteinExistence type="predicted"/>
<accession>A0ABX0W4L1</accession>
<organism evidence="2 3">
    <name type="scientific">Parasedimentitalea denitrificans</name>
    <dbReference type="NCBI Taxonomy" id="2211118"/>
    <lineage>
        <taxon>Bacteria</taxon>
        <taxon>Pseudomonadati</taxon>
        <taxon>Pseudomonadota</taxon>
        <taxon>Alphaproteobacteria</taxon>
        <taxon>Rhodobacterales</taxon>
        <taxon>Paracoccaceae</taxon>
        <taxon>Parasedimentitalea</taxon>
    </lineage>
</organism>
<dbReference type="Pfam" id="PF10658">
    <property type="entry name" value="DUF2484"/>
    <property type="match status" value="1"/>
</dbReference>
<evidence type="ECO:0000313" key="2">
    <source>
        <dbReference type="EMBL" id="NIZ59562.1"/>
    </source>
</evidence>
<evidence type="ECO:0000256" key="1">
    <source>
        <dbReference type="SAM" id="Phobius"/>
    </source>
</evidence>
<keyword evidence="2" id="KW-0436">Ligase</keyword>
<dbReference type="InterPro" id="IPR018919">
    <property type="entry name" value="DUF2484"/>
</dbReference>
<dbReference type="EMBL" id="QHLQ01000001">
    <property type="protein sequence ID" value="NIZ59562.1"/>
    <property type="molecule type" value="Genomic_DNA"/>
</dbReference>
<protein>
    <submittedName>
        <fullName evidence="2">UDP-N-acetylmuramate--alanine ligase</fullName>
    </submittedName>
</protein>
<gene>
    <name evidence="2" type="ORF">DL239_01070</name>
</gene>
<keyword evidence="3" id="KW-1185">Reference proteome</keyword>
<name>A0ABX0W4L1_9RHOB</name>
<comment type="caution">
    <text evidence="2">The sequence shown here is derived from an EMBL/GenBank/DDBJ whole genome shotgun (WGS) entry which is preliminary data.</text>
</comment>
<keyword evidence="1" id="KW-1133">Transmembrane helix</keyword>
<dbReference type="GO" id="GO:0016874">
    <property type="term" value="F:ligase activity"/>
    <property type="evidence" value="ECO:0007669"/>
    <property type="project" value="UniProtKB-KW"/>
</dbReference>
<keyword evidence="1" id="KW-0472">Membrane</keyword>
<dbReference type="RefSeq" id="WP_167681364.1">
    <property type="nucleotide sequence ID" value="NZ_QHLQ01000001.1"/>
</dbReference>
<dbReference type="Proteomes" id="UP001429564">
    <property type="component" value="Unassembled WGS sequence"/>
</dbReference>
<sequence length="80" mass="8951">MSVSVICAIVWVFAATFVAFLPMRWQFPPGLCLLVAAPVIIVMLGLQHGWLPALGGVAAFVSMFRRPLVHYWRKWKGVPQ</sequence>
<reference evidence="2 3" key="1">
    <citation type="submission" date="2018-05" db="EMBL/GenBank/DDBJ databases">
        <authorList>
            <person name="Zhang Y.-J."/>
        </authorList>
    </citation>
    <scope>NUCLEOTIDE SEQUENCE [LARGE SCALE GENOMIC DNA]</scope>
    <source>
        <strain evidence="2 3">CY04</strain>
    </source>
</reference>